<protein>
    <submittedName>
        <fullName evidence="3">Uncharacterized protein</fullName>
    </submittedName>
</protein>
<comment type="caution">
    <text evidence="3">The sequence shown here is derived from an EMBL/GenBank/DDBJ whole genome shotgun (WGS) entry which is preliminary data.</text>
</comment>
<dbReference type="GO" id="GO:0016020">
    <property type="term" value="C:membrane"/>
    <property type="evidence" value="ECO:0007669"/>
    <property type="project" value="UniProtKB-SubCell"/>
</dbReference>
<proteinExistence type="predicted"/>
<name>K5B9Q4_MYCHD</name>
<keyword evidence="2" id="KW-0472">Membrane</keyword>
<organism evidence="3 4">
    <name type="scientific">Mycolicibacterium hassiacum (strain DSM 44199 / CIP 105218 / JCM 12690 / 3849)</name>
    <name type="common">Mycobacterium hassiacum</name>
    <dbReference type="NCBI Taxonomy" id="1122247"/>
    <lineage>
        <taxon>Bacteria</taxon>
        <taxon>Bacillati</taxon>
        <taxon>Actinomycetota</taxon>
        <taxon>Actinomycetes</taxon>
        <taxon>Mycobacteriales</taxon>
        <taxon>Mycobacteriaceae</taxon>
        <taxon>Mycolicibacterium</taxon>
    </lineage>
</organism>
<comment type="subcellular location">
    <subcellularLocation>
        <location evidence="1">Membrane</location>
    </subcellularLocation>
</comment>
<accession>K5B9Q4</accession>
<dbReference type="RefSeq" id="WP_005623372.1">
    <property type="nucleotide sequence ID" value="NZ_AMRA01000006.1"/>
</dbReference>
<evidence type="ECO:0000313" key="3">
    <source>
        <dbReference type="EMBL" id="EKF25853.1"/>
    </source>
</evidence>
<dbReference type="PATRIC" id="fig|1122247.3.peg.137"/>
<evidence type="ECO:0000256" key="2">
    <source>
        <dbReference type="ARBA" id="ARBA00023136"/>
    </source>
</evidence>
<evidence type="ECO:0000313" key="4">
    <source>
        <dbReference type="Proteomes" id="UP000006265"/>
    </source>
</evidence>
<keyword evidence="4" id="KW-1185">Reference proteome</keyword>
<reference evidence="3 4" key="1">
    <citation type="journal article" date="2012" name="J. Bacteriol.">
        <title>Genome sequence of Mycobacterium hassiacum DSM 44199, a rare source of heat-stable mycobacterial proteins.</title>
        <authorList>
            <person name="Tiago I."/>
            <person name="Maranha A."/>
            <person name="Mendes V."/>
            <person name="Alarico S."/>
            <person name="Moynihan P.J."/>
            <person name="Clarke A.J."/>
            <person name="Macedo-Ribeiro S."/>
            <person name="Pereira P.J."/>
            <person name="Empadinhas N."/>
        </authorList>
    </citation>
    <scope>NUCLEOTIDE SEQUENCE [LARGE SCALE GENOMIC DNA]</scope>
    <source>
        <strain evidence="4">DSM 44199 / CIP 105218 / JCM 12690 / 3849</strain>
    </source>
</reference>
<dbReference type="PANTHER" id="PTHR37042">
    <property type="entry name" value="OUTER MEMBRANE PROTEIN RV1973"/>
    <property type="match status" value="1"/>
</dbReference>
<gene>
    <name evidence="3" type="ORF">C731_0148</name>
</gene>
<sequence length="183" mass="20256">MSPRHRVDTEQTAFFGFEPEPPRRWRLPVLAAVAAVLMAAAITVGTLIAVSHNDYRERIAKDVEVVEYVRAFMTTYTTLDPFNANAYADRILAEATGDFARMFAERQTEILIQVARAEPTTGTVLDAGVQRWNENGSADVLVATKISQKAPDGESTIESGSRWIATATKEGDQWKISQLIQVI</sequence>
<dbReference type="PANTHER" id="PTHR37042:SF4">
    <property type="entry name" value="OUTER MEMBRANE PROTEIN RV1973"/>
    <property type="match status" value="1"/>
</dbReference>
<evidence type="ECO:0000256" key="1">
    <source>
        <dbReference type="ARBA" id="ARBA00004370"/>
    </source>
</evidence>
<dbReference type="OrthoDB" id="4620550at2"/>
<dbReference type="eggNOG" id="ENOG5031B2M">
    <property type="taxonomic scope" value="Bacteria"/>
</dbReference>
<dbReference type="AlphaFoldDB" id="K5B9Q4"/>
<dbReference type="EMBL" id="AMRA01000006">
    <property type="protein sequence ID" value="EKF25853.1"/>
    <property type="molecule type" value="Genomic_DNA"/>
</dbReference>
<dbReference type="STRING" id="1122247.GCA_000379865_03672"/>
<dbReference type="Proteomes" id="UP000006265">
    <property type="component" value="Unassembled WGS sequence"/>
</dbReference>